<dbReference type="EMBL" id="KI913956">
    <property type="protein sequence ID" value="ETW05582.1"/>
    <property type="molecule type" value="Genomic_DNA"/>
</dbReference>
<dbReference type="RefSeq" id="XP_008865359.1">
    <property type="nucleotide sequence ID" value="XM_008867137.1"/>
</dbReference>
<name>A0A024UI83_9STRA</name>
<protein>
    <submittedName>
        <fullName evidence="1">Uncharacterized protein</fullName>
    </submittedName>
</protein>
<organism evidence="1">
    <name type="scientific">Aphanomyces invadans</name>
    <dbReference type="NCBI Taxonomy" id="157072"/>
    <lineage>
        <taxon>Eukaryota</taxon>
        <taxon>Sar</taxon>
        <taxon>Stramenopiles</taxon>
        <taxon>Oomycota</taxon>
        <taxon>Saprolegniomycetes</taxon>
        <taxon>Saprolegniales</taxon>
        <taxon>Verrucalvaceae</taxon>
        <taxon>Aphanomyces</taxon>
    </lineage>
</organism>
<proteinExistence type="predicted"/>
<dbReference type="AlphaFoldDB" id="A0A024UI83"/>
<accession>A0A024UI83</accession>
<gene>
    <name evidence="1" type="ORF">H310_03326</name>
</gene>
<evidence type="ECO:0000313" key="1">
    <source>
        <dbReference type="EMBL" id="ETW05582.1"/>
    </source>
</evidence>
<reference evidence="1" key="1">
    <citation type="submission" date="2013-12" db="EMBL/GenBank/DDBJ databases">
        <title>The Genome Sequence of Aphanomyces invadans NJM9701.</title>
        <authorList>
            <consortium name="The Broad Institute Genomics Platform"/>
            <person name="Russ C."/>
            <person name="Tyler B."/>
            <person name="van West P."/>
            <person name="Dieguez-Uribeondo J."/>
            <person name="Young S.K."/>
            <person name="Zeng Q."/>
            <person name="Gargeya S."/>
            <person name="Fitzgerald M."/>
            <person name="Abouelleil A."/>
            <person name="Alvarado L."/>
            <person name="Chapman S.B."/>
            <person name="Gainer-Dewar J."/>
            <person name="Goldberg J."/>
            <person name="Griggs A."/>
            <person name="Gujja S."/>
            <person name="Hansen M."/>
            <person name="Howarth C."/>
            <person name="Imamovic A."/>
            <person name="Ireland A."/>
            <person name="Larimer J."/>
            <person name="McCowan C."/>
            <person name="Murphy C."/>
            <person name="Pearson M."/>
            <person name="Poon T.W."/>
            <person name="Priest M."/>
            <person name="Roberts A."/>
            <person name="Saif S."/>
            <person name="Shea T."/>
            <person name="Sykes S."/>
            <person name="Wortman J."/>
            <person name="Nusbaum C."/>
            <person name="Birren B."/>
        </authorList>
    </citation>
    <scope>NUCLEOTIDE SEQUENCE [LARGE SCALE GENOMIC DNA]</scope>
    <source>
        <strain evidence="1">NJM9701</strain>
    </source>
</reference>
<sequence length="83" mass="9222">MNNGPEHDRDWPSLDTSFLRACADANERSLQEMRRMELQRDDIRNNLGISKTTMAEWTAEHQALVASGALGAPTHRLGTPSSS</sequence>
<dbReference type="OrthoDB" id="78252at2759"/>
<dbReference type="VEuPathDB" id="FungiDB:H310_03326"/>
<dbReference type="GeneID" id="20080376"/>